<gene>
    <name evidence="1" type="ORF">DPEC_G00173250</name>
</gene>
<comment type="caution">
    <text evidence="1">The sequence shown here is derived from an EMBL/GenBank/DDBJ whole genome shotgun (WGS) entry which is preliminary data.</text>
</comment>
<evidence type="ECO:0000313" key="2">
    <source>
        <dbReference type="Proteomes" id="UP001157502"/>
    </source>
</evidence>
<keyword evidence="2" id="KW-1185">Reference proteome</keyword>
<name>A0ACC2GE58_DALPE</name>
<sequence>MSPVIYAYSNRTGRTITPSNPHISTSIQRKPGAIVHVNADQPKSTRAERQISKSPRTPLTLHLPPSVHPLFSDLHHPLFRLIVSERHGAEEMAAVSILTPEITRDKCTGPSWLVDKLSISAGREGVCLSNPLPASDLWRPGAGEREGTQETRTACGGGTNTQEAEVPSRLPVNVPGRPFNMHGPFLLLLSSSFGLPLFFSPRQTMDAVASYSRPCPPAHERLRNETGNKTNDGPDFASDRGITACGRFVAR</sequence>
<evidence type="ECO:0000313" key="1">
    <source>
        <dbReference type="EMBL" id="KAJ8001806.1"/>
    </source>
</evidence>
<dbReference type="EMBL" id="CM055741">
    <property type="protein sequence ID" value="KAJ8001806.1"/>
    <property type="molecule type" value="Genomic_DNA"/>
</dbReference>
<reference evidence="1" key="1">
    <citation type="submission" date="2021-05" db="EMBL/GenBank/DDBJ databases">
        <authorList>
            <person name="Pan Q."/>
            <person name="Jouanno E."/>
            <person name="Zahm M."/>
            <person name="Klopp C."/>
            <person name="Cabau C."/>
            <person name="Louis A."/>
            <person name="Berthelot C."/>
            <person name="Parey E."/>
            <person name="Roest Crollius H."/>
            <person name="Montfort J."/>
            <person name="Robinson-Rechavi M."/>
            <person name="Bouchez O."/>
            <person name="Lampietro C."/>
            <person name="Lopez Roques C."/>
            <person name="Donnadieu C."/>
            <person name="Postlethwait J."/>
            <person name="Bobe J."/>
            <person name="Dillon D."/>
            <person name="Chandos A."/>
            <person name="von Hippel F."/>
            <person name="Guiguen Y."/>
        </authorList>
    </citation>
    <scope>NUCLEOTIDE SEQUENCE</scope>
    <source>
        <strain evidence="1">YG-Jan2019</strain>
    </source>
</reference>
<proteinExistence type="predicted"/>
<dbReference type="Proteomes" id="UP001157502">
    <property type="component" value="Chromosome 14"/>
</dbReference>
<organism evidence="1 2">
    <name type="scientific">Dallia pectoralis</name>
    <name type="common">Alaska blackfish</name>
    <dbReference type="NCBI Taxonomy" id="75939"/>
    <lineage>
        <taxon>Eukaryota</taxon>
        <taxon>Metazoa</taxon>
        <taxon>Chordata</taxon>
        <taxon>Craniata</taxon>
        <taxon>Vertebrata</taxon>
        <taxon>Euteleostomi</taxon>
        <taxon>Actinopterygii</taxon>
        <taxon>Neopterygii</taxon>
        <taxon>Teleostei</taxon>
        <taxon>Protacanthopterygii</taxon>
        <taxon>Esociformes</taxon>
        <taxon>Umbridae</taxon>
        <taxon>Dallia</taxon>
    </lineage>
</organism>
<accession>A0ACC2GE58</accession>
<protein>
    <submittedName>
        <fullName evidence="1">Uncharacterized protein</fullName>
    </submittedName>
</protein>